<accession>A0A6G1K667</accession>
<evidence type="ECO:0000256" key="1">
    <source>
        <dbReference type="SAM" id="MobiDB-lite"/>
    </source>
</evidence>
<reference evidence="2" key="1">
    <citation type="journal article" date="2020" name="Stud. Mycol.">
        <title>101 Dothideomycetes genomes: a test case for predicting lifestyles and emergence of pathogens.</title>
        <authorList>
            <person name="Haridas S."/>
            <person name="Albert R."/>
            <person name="Binder M."/>
            <person name="Bloem J."/>
            <person name="Labutti K."/>
            <person name="Salamov A."/>
            <person name="Andreopoulos B."/>
            <person name="Baker S."/>
            <person name="Barry K."/>
            <person name="Bills G."/>
            <person name="Bluhm B."/>
            <person name="Cannon C."/>
            <person name="Castanera R."/>
            <person name="Culley D."/>
            <person name="Daum C."/>
            <person name="Ezra D."/>
            <person name="Gonzalez J."/>
            <person name="Henrissat B."/>
            <person name="Kuo A."/>
            <person name="Liang C."/>
            <person name="Lipzen A."/>
            <person name="Lutzoni F."/>
            <person name="Magnuson J."/>
            <person name="Mondo S."/>
            <person name="Nolan M."/>
            <person name="Ohm R."/>
            <person name="Pangilinan J."/>
            <person name="Park H.-J."/>
            <person name="Ramirez L."/>
            <person name="Alfaro M."/>
            <person name="Sun H."/>
            <person name="Tritt A."/>
            <person name="Yoshinaga Y."/>
            <person name="Zwiers L.-H."/>
            <person name="Turgeon B."/>
            <person name="Goodwin S."/>
            <person name="Spatafora J."/>
            <person name="Crous P."/>
            <person name="Grigoriev I."/>
        </authorList>
    </citation>
    <scope>NUCLEOTIDE SEQUENCE</scope>
    <source>
        <strain evidence="2">CBS 279.74</strain>
    </source>
</reference>
<dbReference type="EMBL" id="MU005772">
    <property type="protein sequence ID" value="KAF2708113.1"/>
    <property type="molecule type" value="Genomic_DNA"/>
</dbReference>
<sequence>MSASISHAKNPPIATLTPGSMSPRPRFLMSASISHAKNPPIATLTPGSMSPRPRFLMSASISHAKNPPIATLTIGSIAGTMISLPLRSSTKTSQCIFYCVEIRSSCGWNGTYSRPSCRRRRDSRVVLADPVHKPQSQNITPSWFRNRFQPTLNDHLADRSANIDPSTIQRIGLFQSPRTVGNEMLSSTQWLVGNNLTPEAGCHFDPRQAAWTIIMGLQLQTTPTLRTFNRDMPYPIDHPRSLLSTLFSQQILNLYPKAWYTDNGLVIAVARLPSRSIVTSRHLASQTTPKAAPHNDHFSAIRSFEGSKLQPYHQFTSPTSLCRQASPANRPISVAKLASPRLSSMASFCKQLQSHLLVKPATLPSRYCLPSYWQR</sequence>
<keyword evidence="3" id="KW-1185">Reference proteome</keyword>
<evidence type="ECO:0000313" key="3">
    <source>
        <dbReference type="Proteomes" id="UP000799428"/>
    </source>
</evidence>
<name>A0A6G1K667_9PLEO</name>
<protein>
    <submittedName>
        <fullName evidence="2">Uncharacterized protein</fullName>
    </submittedName>
</protein>
<proteinExistence type="predicted"/>
<gene>
    <name evidence="2" type="ORF">K504DRAFT_503301</name>
</gene>
<evidence type="ECO:0000313" key="2">
    <source>
        <dbReference type="EMBL" id="KAF2708113.1"/>
    </source>
</evidence>
<dbReference type="AlphaFoldDB" id="A0A6G1K667"/>
<dbReference type="Proteomes" id="UP000799428">
    <property type="component" value="Unassembled WGS sequence"/>
</dbReference>
<organism evidence="2 3">
    <name type="scientific">Pleomassaria siparia CBS 279.74</name>
    <dbReference type="NCBI Taxonomy" id="1314801"/>
    <lineage>
        <taxon>Eukaryota</taxon>
        <taxon>Fungi</taxon>
        <taxon>Dikarya</taxon>
        <taxon>Ascomycota</taxon>
        <taxon>Pezizomycotina</taxon>
        <taxon>Dothideomycetes</taxon>
        <taxon>Pleosporomycetidae</taxon>
        <taxon>Pleosporales</taxon>
        <taxon>Pleomassariaceae</taxon>
        <taxon>Pleomassaria</taxon>
    </lineage>
</organism>
<feature type="region of interest" description="Disordered" evidence="1">
    <location>
        <begin position="1"/>
        <end position="23"/>
    </location>
</feature>